<reference evidence="1 2" key="1">
    <citation type="submission" date="2018-11" db="EMBL/GenBank/DDBJ databases">
        <authorList>
            <consortium name="Pathogen Informatics"/>
        </authorList>
    </citation>
    <scope>NUCLEOTIDE SEQUENCE [LARGE SCALE GENOMIC DNA]</scope>
</reference>
<name>A0A3P7GK39_WUCBA</name>
<protein>
    <submittedName>
        <fullName evidence="1">Uncharacterized protein</fullName>
    </submittedName>
</protein>
<evidence type="ECO:0000313" key="1">
    <source>
        <dbReference type="EMBL" id="VDM23038.1"/>
    </source>
</evidence>
<accession>A0A3P7GK39</accession>
<dbReference type="EMBL" id="UYWW01013127">
    <property type="protein sequence ID" value="VDM23038.1"/>
    <property type="molecule type" value="Genomic_DNA"/>
</dbReference>
<sequence length="70" mass="8312">MKSVKRYSASNKRIPFIFLLHFFGQISEILFRLLTEGDDDAISYQIKRFTSLSLQEERIFIKTKILLLSR</sequence>
<dbReference type="AlphaFoldDB" id="A0A3P7GK39"/>
<gene>
    <name evidence="1" type="ORF">WBA_LOCUS12789</name>
</gene>
<dbReference type="Proteomes" id="UP000270924">
    <property type="component" value="Unassembled WGS sequence"/>
</dbReference>
<keyword evidence="2" id="KW-1185">Reference proteome</keyword>
<organism evidence="1 2">
    <name type="scientific">Wuchereria bancrofti</name>
    <dbReference type="NCBI Taxonomy" id="6293"/>
    <lineage>
        <taxon>Eukaryota</taxon>
        <taxon>Metazoa</taxon>
        <taxon>Ecdysozoa</taxon>
        <taxon>Nematoda</taxon>
        <taxon>Chromadorea</taxon>
        <taxon>Rhabditida</taxon>
        <taxon>Spirurina</taxon>
        <taxon>Spiruromorpha</taxon>
        <taxon>Filarioidea</taxon>
        <taxon>Onchocercidae</taxon>
        <taxon>Wuchereria</taxon>
    </lineage>
</organism>
<evidence type="ECO:0000313" key="2">
    <source>
        <dbReference type="Proteomes" id="UP000270924"/>
    </source>
</evidence>
<proteinExistence type="predicted"/>
<dbReference type="InParanoid" id="A0A3P7GK39"/>